<proteinExistence type="predicted"/>
<keyword evidence="3" id="KW-1185">Reference proteome</keyword>
<dbReference type="RefSeq" id="WP_120669073.1">
    <property type="nucleotide sequence ID" value="NZ_AZRV01000035.1"/>
</dbReference>
<keyword evidence="1" id="KW-0175">Coiled coil</keyword>
<reference evidence="2 3" key="1">
    <citation type="submission" date="2013-12" db="EMBL/GenBank/DDBJ databases">
        <title>Genome and proteome characterization of Caldibacillus debilis GB1 derived from a cellulolytic aero-tolerant co-culture.</title>
        <authorList>
            <person name="Wushke S.T."/>
            <person name="Zhang X."/>
            <person name="Fristensky B."/>
            <person name="Wilkins J.A."/>
            <person name="Levin D.B."/>
            <person name="Sparling R."/>
        </authorList>
    </citation>
    <scope>NUCLEOTIDE SEQUENCE [LARGE SCALE GENOMIC DNA]</scope>
    <source>
        <strain evidence="2 3">GB1</strain>
    </source>
</reference>
<comment type="caution">
    <text evidence="2">The sequence shown here is derived from an EMBL/GenBank/DDBJ whole genome shotgun (WGS) entry which is preliminary data.</text>
</comment>
<dbReference type="AlphaFoldDB" id="A0A420VE87"/>
<evidence type="ECO:0000313" key="2">
    <source>
        <dbReference type="EMBL" id="RKO61718.1"/>
    </source>
</evidence>
<organism evidence="2 3">
    <name type="scientific">Caldibacillus debilis GB1</name>
    <dbReference type="NCBI Taxonomy" id="1339248"/>
    <lineage>
        <taxon>Bacteria</taxon>
        <taxon>Bacillati</taxon>
        <taxon>Bacillota</taxon>
        <taxon>Bacilli</taxon>
        <taxon>Bacillales</taxon>
        <taxon>Bacillaceae</taxon>
        <taxon>Caldibacillus</taxon>
    </lineage>
</organism>
<evidence type="ECO:0000256" key="1">
    <source>
        <dbReference type="SAM" id="Coils"/>
    </source>
</evidence>
<protein>
    <submittedName>
        <fullName evidence="2">Uncharacterized protein</fullName>
    </submittedName>
</protein>
<dbReference type="Proteomes" id="UP000286235">
    <property type="component" value="Unassembled WGS sequence"/>
</dbReference>
<name>A0A420VE87_9BACI</name>
<accession>A0A420VE87</accession>
<dbReference type="EMBL" id="AZRV01000035">
    <property type="protein sequence ID" value="RKO61718.1"/>
    <property type="molecule type" value="Genomic_DNA"/>
</dbReference>
<evidence type="ECO:0000313" key="3">
    <source>
        <dbReference type="Proteomes" id="UP000286235"/>
    </source>
</evidence>
<sequence>MLYHLSKDFSQVITVFIPRIPQREQRMEGENEDTPRICVAKSIEDCLSAMPGGGYALESGEKPHRIRVYEFDERTVNPNNLIPPSLLYFSGWVLDAWVTGEYWVINQNLVPVRCYDIELDAYNVFDAPFVKPKQFREASLKCKNLEELLEELEELTEQWIARVANLHFHKIQDIEISG</sequence>
<gene>
    <name evidence="2" type="ORF">Cdeb_01189</name>
</gene>
<feature type="coiled-coil region" evidence="1">
    <location>
        <begin position="135"/>
        <end position="162"/>
    </location>
</feature>